<evidence type="ECO:0000313" key="10">
    <source>
        <dbReference type="Proteomes" id="UP000504606"/>
    </source>
</evidence>
<evidence type="ECO:0000256" key="6">
    <source>
        <dbReference type="ARBA" id="ARBA00023180"/>
    </source>
</evidence>
<evidence type="ECO:0000256" key="2">
    <source>
        <dbReference type="ARBA" id="ARBA00008670"/>
    </source>
</evidence>
<feature type="domain" description="THD" evidence="9">
    <location>
        <begin position="156"/>
        <end position="299"/>
    </location>
</feature>
<evidence type="ECO:0000256" key="1">
    <source>
        <dbReference type="ARBA" id="ARBA00004613"/>
    </source>
</evidence>
<keyword evidence="8" id="KW-0812">Transmembrane</keyword>
<evidence type="ECO:0000313" key="11">
    <source>
        <dbReference type="RefSeq" id="XP_026277127.1"/>
    </source>
</evidence>
<keyword evidence="8" id="KW-0472">Membrane</keyword>
<dbReference type="GO" id="GO:0006955">
    <property type="term" value="P:immune response"/>
    <property type="evidence" value="ECO:0007669"/>
    <property type="project" value="InterPro"/>
</dbReference>
<proteinExistence type="inferred from homology"/>
<dbReference type="Pfam" id="PF00229">
    <property type="entry name" value="TNF"/>
    <property type="match status" value="1"/>
</dbReference>
<dbReference type="PANTHER" id="PTHR15151">
    <property type="entry name" value="PROTEIN EIGER"/>
    <property type="match status" value="1"/>
</dbReference>
<dbReference type="GeneID" id="113205640"/>
<dbReference type="SUPFAM" id="SSF49842">
    <property type="entry name" value="TNF-like"/>
    <property type="match status" value="1"/>
</dbReference>
<dbReference type="PROSITE" id="PS50049">
    <property type="entry name" value="THD_2"/>
    <property type="match status" value="1"/>
</dbReference>
<sequence>MKIPLYQKISEKANVVPGPSIGNASCSVKQNKQFYEIENSIEIHLKSSRAVRRFIIPIFILSWLSMLLILLFVLNTLRYQIESQQVEMESLKFKINNLNQEVLSLKNLAEATDPRPIDGTKHEIKSESRLETTSLMTLNEVSTFSRKKRDTSEDFQAIHLKGAHPETVVESGHVGPWFVDSKAVADSKLSSSFQLREDGQSIEIKSSGLYFIYAQVYYLTSHALNSFTIKLLPKDSDSPTTLAFCSSTTVADKSTSEISCYTATVHTLQAGDRIHVQQREKHRRLIMRPGHSFLGLVKLGVS</sequence>
<keyword evidence="5" id="KW-1015">Disulfide bond</keyword>
<name>A0A6J1S7W4_FRAOC</name>
<dbReference type="SMART" id="SM00207">
    <property type="entry name" value="TNF"/>
    <property type="match status" value="1"/>
</dbReference>
<evidence type="ECO:0000259" key="9">
    <source>
        <dbReference type="PROSITE" id="PS50049"/>
    </source>
</evidence>
<evidence type="ECO:0000256" key="5">
    <source>
        <dbReference type="ARBA" id="ARBA00023157"/>
    </source>
</evidence>
<dbReference type="GO" id="GO:0016020">
    <property type="term" value="C:membrane"/>
    <property type="evidence" value="ECO:0007669"/>
    <property type="project" value="InterPro"/>
</dbReference>
<dbReference type="PANTHER" id="PTHR15151:SF13">
    <property type="entry name" value="ECTODYSPLASIN-A"/>
    <property type="match status" value="1"/>
</dbReference>
<gene>
    <name evidence="11" type="primary">LOC113205640</name>
</gene>
<dbReference type="Proteomes" id="UP000504606">
    <property type="component" value="Unplaced"/>
</dbReference>
<dbReference type="InterPro" id="IPR008983">
    <property type="entry name" value="Tumour_necrosis_fac-like_dom"/>
</dbReference>
<protein>
    <submittedName>
        <fullName evidence="11">Uncharacterized protein LOC113205640 isoform X2</fullName>
    </submittedName>
</protein>
<reference evidence="11" key="1">
    <citation type="submission" date="2025-08" db="UniProtKB">
        <authorList>
            <consortium name="RefSeq"/>
        </authorList>
    </citation>
    <scope>IDENTIFICATION</scope>
    <source>
        <tissue evidence="11">Whole organism</tissue>
    </source>
</reference>
<evidence type="ECO:0000256" key="3">
    <source>
        <dbReference type="ARBA" id="ARBA00022514"/>
    </source>
</evidence>
<evidence type="ECO:0000256" key="4">
    <source>
        <dbReference type="ARBA" id="ARBA00022525"/>
    </source>
</evidence>
<dbReference type="RefSeq" id="XP_026277127.1">
    <property type="nucleotide sequence ID" value="XM_026421342.2"/>
</dbReference>
<dbReference type="AlphaFoldDB" id="A0A6J1S7W4"/>
<feature type="transmembrane region" description="Helical" evidence="8">
    <location>
        <begin position="54"/>
        <end position="74"/>
    </location>
</feature>
<evidence type="ECO:0000256" key="7">
    <source>
        <dbReference type="SAM" id="Coils"/>
    </source>
</evidence>
<dbReference type="Gene3D" id="2.60.120.40">
    <property type="match status" value="1"/>
</dbReference>
<keyword evidence="3" id="KW-0202">Cytokine</keyword>
<comment type="subcellular location">
    <subcellularLocation>
        <location evidence="1">Secreted</location>
    </subcellularLocation>
</comment>
<keyword evidence="6" id="KW-0325">Glycoprotein</keyword>
<organism evidence="10 11">
    <name type="scientific">Frankliniella occidentalis</name>
    <name type="common">Western flower thrips</name>
    <name type="synonym">Euthrips occidentalis</name>
    <dbReference type="NCBI Taxonomy" id="133901"/>
    <lineage>
        <taxon>Eukaryota</taxon>
        <taxon>Metazoa</taxon>
        <taxon>Ecdysozoa</taxon>
        <taxon>Arthropoda</taxon>
        <taxon>Hexapoda</taxon>
        <taxon>Insecta</taxon>
        <taxon>Pterygota</taxon>
        <taxon>Neoptera</taxon>
        <taxon>Paraneoptera</taxon>
        <taxon>Thysanoptera</taxon>
        <taxon>Terebrantia</taxon>
        <taxon>Thripoidea</taxon>
        <taxon>Thripidae</taxon>
        <taxon>Frankliniella</taxon>
    </lineage>
</organism>
<evidence type="ECO:0000256" key="8">
    <source>
        <dbReference type="SAM" id="Phobius"/>
    </source>
</evidence>
<comment type="similarity">
    <text evidence="2">Belongs to the tumor necrosis factor family.</text>
</comment>
<keyword evidence="10" id="KW-1185">Reference proteome</keyword>
<dbReference type="GO" id="GO:0005125">
    <property type="term" value="F:cytokine activity"/>
    <property type="evidence" value="ECO:0007669"/>
    <property type="project" value="UniProtKB-KW"/>
</dbReference>
<keyword evidence="4" id="KW-0964">Secreted</keyword>
<keyword evidence="7" id="KW-0175">Coiled coil</keyword>
<keyword evidence="8" id="KW-1133">Transmembrane helix</keyword>
<accession>A0A6J1S7W4</accession>
<feature type="coiled-coil region" evidence="7">
    <location>
        <begin position="81"/>
        <end position="108"/>
    </location>
</feature>
<dbReference type="GO" id="GO:0005615">
    <property type="term" value="C:extracellular space"/>
    <property type="evidence" value="ECO:0007669"/>
    <property type="project" value="UniProtKB-KW"/>
</dbReference>
<dbReference type="InterPro" id="IPR051748">
    <property type="entry name" value="TNF_Ligand_Superfamily"/>
</dbReference>
<dbReference type="GO" id="GO:0005164">
    <property type="term" value="F:tumor necrosis factor receptor binding"/>
    <property type="evidence" value="ECO:0007669"/>
    <property type="project" value="InterPro"/>
</dbReference>
<dbReference type="InterPro" id="IPR006052">
    <property type="entry name" value="TNF_dom"/>
</dbReference>